<keyword evidence="3" id="KW-0645">Protease</keyword>
<evidence type="ECO:0000313" key="4">
    <source>
        <dbReference type="Proteomes" id="UP000295765"/>
    </source>
</evidence>
<dbReference type="EMBL" id="SLWY01000004">
    <property type="protein sequence ID" value="TCO82689.1"/>
    <property type="molecule type" value="Genomic_DNA"/>
</dbReference>
<feature type="domain" description="Serine aminopeptidase S33" evidence="2">
    <location>
        <begin position="90"/>
        <end position="293"/>
    </location>
</feature>
<dbReference type="PROSITE" id="PS51257">
    <property type="entry name" value="PROKAR_LIPOPROTEIN"/>
    <property type="match status" value="1"/>
</dbReference>
<dbReference type="Gene3D" id="3.40.50.1820">
    <property type="entry name" value="alpha/beta hydrolase"/>
    <property type="match status" value="1"/>
</dbReference>
<organism evidence="3 4">
    <name type="scientific">Plasticicumulans lactativorans</name>
    <dbReference type="NCBI Taxonomy" id="1133106"/>
    <lineage>
        <taxon>Bacteria</taxon>
        <taxon>Pseudomonadati</taxon>
        <taxon>Pseudomonadota</taxon>
        <taxon>Gammaproteobacteria</taxon>
        <taxon>Candidatus Competibacteraceae</taxon>
        <taxon>Plasticicumulans</taxon>
    </lineage>
</organism>
<protein>
    <submittedName>
        <fullName evidence="3">Serine aminopeptidase S33 family</fullName>
    </submittedName>
</protein>
<keyword evidence="4" id="KW-1185">Reference proteome</keyword>
<accession>A0A4R2LDS8</accession>
<dbReference type="RefSeq" id="WP_165904020.1">
    <property type="nucleotide sequence ID" value="NZ_SLWY01000004.1"/>
</dbReference>
<dbReference type="InterPro" id="IPR022742">
    <property type="entry name" value="Hydrolase_4"/>
</dbReference>
<keyword evidence="3" id="KW-0378">Hydrolase</keyword>
<name>A0A4R2LDS8_9GAMM</name>
<dbReference type="SUPFAM" id="SSF53474">
    <property type="entry name" value="alpha/beta-Hydrolases"/>
    <property type="match status" value="1"/>
</dbReference>
<dbReference type="InterPro" id="IPR029058">
    <property type="entry name" value="AB_hydrolase_fold"/>
</dbReference>
<proteinExistence type="predicted"/>
<evidence type="ECO:0000256" key="1">
    <source>
        <dbReference type="SAM" id="SignalP"/>
    </source>
</evidence>
<comment type="caution">
    <text evidence="3">The sequence shown here is derived from an EMBL/GenBank/DDBJ whole genome shotgun (WGS) entry which is preliminary data.</text>
</comment>
<dbReference type="Pfam" id="PF12146">
    <property type="entry name" value="Hydrolase_4"/>
    <property type="match status" value="1"/>
</dbReference>
<dbReference type="GO" id="GO:0004177">
    <property type="term" value="F:aminopeptidase activity"/>
    <property type="evidence" value="ECO:0007669"/>
    <property type="project" value="UniProtKB-KW"/>
</dbReference>
<keyword evidence="1" id="KW-0732">Signal</keyword>
<dbReference type="AlphaFoldDB" id="A0A4R2LDS8"/>
<sequence length="365" mass="38632">MNARRLHRALVHACAALALAGCAGPLAELAAPPAPSCAAVPDACFAAGRAQFEDYRRAKIETIRARGDRDRLPSAPVARLHAGRTAYAALLVHGLNDSAYYMADLADLLYAHGFNVVTVLLPGHGTRTADMLDVTAEQWRAEVETGLALAAMFGDELVVGGMSLGAALGIDAALRRPDIHGLVLFVPALELRHYDAVAGLSCAPGLREEAVVTAIPENPVKYKVRVGNGVCQLRRLMAHNLAHGEPRRDGAVTTEEKVRALGAQLRVPTFVALTYADERVSPQAELAFAGSIAAPVVVVTAGVPEAGDPPQLANGGRILPITTDALPHSYLVRRSNPYNGEANPHFDALARTLGGFLDAHFPARR</sequence>
<feature type="chain" id="PRO_5020540993" evidence="1">
    <location>
        <begin position="31"/>
        <end position="365"/>
    </location>
</feature>
<reference evidence="3 4" key="1">
    <citation type="submission" date="2019-03" db="EMBL/GenBank/DDBJ databases">
        <title>Genomic Encyclopedia of Type Strains, Phase IV (KMG-IV): sequencing the most valuable type-strain genomes for metagenomic binning, comparative biology and taxonomic classification.</title>
        <authorList>
            <person name="Goeker M."/>
        </authorList>
    </citation>
    <scope>NUCLEOTIDE SEQUENCE [LARGE SCALE GENOMIC DNA]</scope>
    <source>
        <strain evidence="3 4">DSM 25287</strain>
    </source>
</reference>
<evidence type="ECO:0000259" key="2">
    <source>
        <dbReference type="Pfam" id="PF12146"/>
    </source>
</evidence>
<evidence type="ECO:0000313" key="3">
    <source>
        <dbReference type="EMBL" id="TCO82689.1"/>
    </source>
</evidence>
<dbReference type="Proteomes" id="UP000295765">
    <property type="component" value="Unassembled WGS sequence"/>
</dbReference>
<keyword evidence="3" id="KW-0031">Aminopeptidase</keyword>
<feature type="signal peptide" evidence="1">
    <location>
        <begin position="1"/>
        <end position="30"/>
    </location>
</feature>
<gene>
    <name evidence="3" type="ORF">EV699_10481</name>
</gene>